<dbReference type="AlphaFoldDB" id="A0A4U8UWF2"/>
<comment type="caution">
    <text evidence="1">The sequence shown here is derived from an EMBL/GenBank/DDBJ whole genome shotgun (WGS) entry which is preliminary data.</text>
</comment>
<evidence type="ECO:0000313" key="2">
    <source>
        <dbReference type="Proteomes" id="UP000298663"/>
    </source>
</evidence>
<gene>
    <name evidence="1" type="ORF">L596_003397</name>
</gene>
<sequence length="124" mass="14624">MREKCVCERLENRAWLFQFKPDYGRARCEQRLKKVKGGIIARGEKGKCGSLTLHATGHKTSRVVNNSYFWISSTKAARRFDRKDARRRRRREVGYLETATVFRKWKMLKSGESQEHRKKCCGLL</sequence>
<proteinExistence type="predicted"/>
<protein>
    <submittedName>
        <fullName evidence="1">Uncharacterized protein</fullName>
    </submittedName>
</protein>
<evidence type="ECO:0000313" key="1">
    <source>
        <dbReference type="EMBL" id="TMS36158.1"/>
    </source>
</evidence>
<accession>A0A4U8UWF2</accession>
<keyword evidence="2" id="KW-1185">Reference proteome</keyword>
<dbReference type="Proteomes" id="UP000298663">
    <property type="component" value="Unassembled WGS sequence"/>
</dbReference>
<dbReference type="EMBL" id="AZBU02000001">
    <property type="protein sequence ID" value="TMS36158.1"/>
    <property type="molecule type" value="Genomic_DNA"/>
</dbReference>
<organism evidence="1 2">
    <name type="scientific">Steinernema carpocapsae</name>
    <name type="common">Entomopathogenic nematode</name>
    <dbReference type="NCBI Taxonomy" id="34508"/>
    <lineage>
        <taxon>Eukaryota</taxon>
        <taxon>Metazoa</taxon>
        <taxon>Ecdysozoa</taxon>
        <taxon>Nematoda</taxon>
        <taxon>Chromadorea</taxon>
        <taxon>Rhabditida</taxon>
        <taxon>Tylenchina</taxon>
        <taxon>Panagrolaimomorpha</taxon>
        <taxon>Strongyloidoidea</taxon>
        <taxon>Steinernematidae</taxon>
        <taxon>Steinernema</taxon>
    </lineage>
</organism>
<reference evidence="1 2" key="1">
    <citation type="journal article" date="2015" name="Genome Biol.">
        <title>Comparative genomics of Steinernema reveals deeply conserved gene regulatory networks.</title>
        <authorList>
            <person name="Dillman A.R."/>
            <person name="Macchietto M."/>
            <person name="Porter C.F."/>
            <person name="Rogers A."/>
            <person name="Williams B."/>
            <person name="Antoshechkin I."/>
            <person name="Lee M.M."/>
            <person name="Goodwin Z."/>
            <person name="Lu X."/>
            <person name="Lewis E.E."/>
            <person name="Goodrich-Blair H."/>
            <person name="Stock S.P."/>
            <person name="Adams B.J."/>
            <person name="Sternberg P.W."/>
            <person name="Mortazavi A."/>
        </authorList>
    </citation>
    <scope>NUCLEOTIDE SEQUENCE [LARGE SCALE GENOMIC DNA]</scope>
    <source>
        <strain evidence="1 2">ALL</strain>
    </source>
</reference>
<name>A0A4U8UWF2_STECR</name>
<reference evidence="1 2" key="2">
    <citation type="journal article" date="2019" name="G3 (Bethesda)">
        <title>Hybrid Assembly of the Genome of the Entomopathogenic Nematode Steinernema carpocapsae Identifies the X-Chromosome.</title>
        <authorList>
            <person name="Serra L."/>
            <person name="Macchietto M."/>
            <person name="Macias-Munoz A."/>
            <person name="McGill C.J."/>
            <person name="Rodriguez I.M."/>
            <person name="Rodriguez B."/>
            <person name="Murad R."/>
            <person name="Mortazavi A."/>
        </authorList>
    </citation>
    <scope>NUCLEOTIDE SEQUENCE [LARGE SCALE GENOMIC DNA]</scope>
    <source>
        <strain evidence="1 2">ALL</strain>
    </source>
</reference>